<evidence type="ECO:0000313" key="5">
    <source>
        <dbReference type="Proteomes" id="UP001183202"/>
    </source>
</evidence>
<dbReference type="PANTHER" id="PTHR13789">
    <property type="entry name" value="MONOOXYGENASE"/>
    <property type="match status" value="1"/>
</dbReference>
<dbReference type="InterPro" id="IPR050493">
    <property type="entry name" value="FAD-dep_Monooxygenase_BioMet"/>
</dbReference>
<sequence length="412" mass="43119">MDVVVVGAGLGGLAAAVALHRSGHVVTVLERGAELRETGAGIGLMPNGVRALDALGFGDPVRERASPLPVGGGLRDRAGRPLLTVDQAAIHARAGAPLVVVDRTWLHRLLAAALPSGVVRTGTTADAVHDDGRRIRLATRSTRGDRVAQRVGGPRTEHHTCDDPTGAPFADLMADLVVVADGAGSRLRTALFPGHPGLEGSGEYAARALVPAGPGLEPVAGELLDHRTGERFGCMLLADGRTYWYATWAATRTVPSEPVARLDMLRAHYADWHPTVPALLAATDPAAVHVAETVRLVTPLPALAVGRVALLGDAAHAMTPDLGQGGCQAFEDAVALGNVLACADDVPRALARYDALRRPRTTALQRQARQMNRLLRLHGPAGRLRDAVLRAVPQGLATPALARQFAFDAAQS</sequence>
<protein>
    <submittedName>
        <fullName evidence="4">FAD-dependent monooxygenase</fullName>
    </submittedName>
</protein>
<evidence type="ECO:0000256" key="1">
    <source>
        <dbReference type="ARBA" id="ARBA00023002"/>
    </source>
</evidence>
<comment type="caution">
    <text evidence="4">The sequence shown here is derived from an EMBL/GenBank/DDBJ whole genome shotgun (WGS) entry which is preliminary data.</text>
</comment>
<keyword evidence="5" id="KW-1185">Reference proteome</keyword>
<dbReference type="EMBL" id="JAVREJ010000012">
    <property type="protein sequence ID" value="MDT0351371.1"/>
    <property type="molecule type" value="Genomic_DNA"/>
</dbReference>
<dbReference type="SUPFAM" id="SSF51905">
    <property type="entry name" value="FAD/NAD(P)-binding domain"/>
    <property type="match status" value="1"/>
</dbReference>
<dbReference type="Gene3D" id="3.50.50.60">
    <property type="entry name" value="FAD/NAD(P)-binding domain"/>
    <property type="match status" value="1"/>
</dbReference>
<dbReference type="InterPro" id="IPR002938">
    <property type="entry name" value="FAD-bd"/>
</dbReference>
<dbReference type="Pfam" id="PF01494">
    <property type="entry name" value="FAD_binding_3"/>
    <property type="match status" value="1"/>
</dbReference>
<evidence type="ECO:0000259" key="3">
    <source>
        <dbReference type="Pfam" id="PF01494"/>
    </source>
</evidence>
<dbReference type="InterPro" id="IPR036188">
    <property type="entry name" value="FAD/NAD-bd_sf"/>
</dbReference>
<proteinExistence type="predicted"/>
<dbReference type="GO" id="GO:0004497">
    <property type="term" value="F:monooxygenase activity"/>
    <property type="evidence" value="ECO:0007669"/>
    <property type="project" value="UniProtKB-KW"/>
</dbReference>
<gene>
    <name evidence="4" type="ORF">RM445_17715</name>
</gene>
<feature type="domain" description="FAD-binding" evidence="3">
    <location>
        <begin position="2"/>
        <end position="367"/>
    </location>
</feature>
<keyword evidence="2 4" id="KW-0503">Monooxygenase</keyword>
<evidence type="ECO:0000256" key="2">
    <source>
        <dbReference type="ARBA" id="ARBA00023033"/>
    </source>
</evidence>
<dbReference type="PANTHER" id="PTHR13789:SF309">
    <property type="entry name" value="PUTATIVE (AFU_ORTHOLOGUE AFUA_6G14510)-RELATED"/>
    <property type="match status" value="1"/>
</dbReference>
<organism evidence="4 5">
    <name type="scientific">Pseudonocardia charpentierae</name>
    <dbReference type="NCBI Taxonomy" id="3075545"/>
    <lineage>
        <taxon>Bacteria</taxon>
        <taxon>Bacillati</taxon>
        <taxon>Actinomycetota</taxon>
        <taxon>Actinomycetes</taxon>
        <taxon>Pseudonocardiales</taxon>
        <taxon>Pseudonocardiaceae</taxon>
        <taxon>Pseudonocardia</taxon>
    </lineage>
</organism>
<keyword evidence="1" id="KW-0560">Oxidoreductase</keyword>
<name>A0ABU2NBR0_9PSEU</name>
<accession>A0ABU2NBR0</accession>
<reference evidence="5" key="1">
    <citation type="submission" date="2023-07" db="EMBL/GenBank/DDBJ databases">
        <title>30 novel species of actinomycetes from the DSMZ collection.</title>
        <authorList>
            <person name="Nouioui I."/>
        </authorList>
    </citation>
    <scope>NUCLEOTIDE SEQUENCE [LARGE SCALE GENOMIC DNA]</scope>
    <source>
        <strain evidence="5">DSM 45834</strain>
    </source>
</reference>
<dbReference type="PRINTS" id="PR00420">
    <property type="entry name" value="RNGMNOXGNASE"/>
</dbReference>
<dbReference type="RefSeq" id="WP_311557647.1">
    <property type="nucleotide sequence ID" value="NZ_JAVREJ010000012.1"/>
</dbReference>
<dbReference type="Proteomes" id="UP001183202">
    <property type="component" value="Unassembled WGS sequence"/>
</dbReference>
<evidence type="ECO:0000313" key="4">
    <source>
        <dbReference type="EMBL" id="MDT0351371.1"/>
    </source>
</evidence>